<dbReference type="SMART" id="SM00862">
    <property type="entry name" value="Trans_reg_C"/>
    <property type="match status" value="1"/>
</dbReference>
<dbReference type="InterPro" id="IPR005158">
    <property type="entry name" value="BTAD"/>
</dbReference>
<dbReference type="InterPro" id="IPR002182">
    <property type="entry name" value="NB-ARC"/>
</dbReference>
<feature type="compositionally biased region" description="Low complexity" evidence="4">
    <location>
        <begin position="261"/>
        <end position="296"/>
    </location>
</feature>
<comment type="similarity">
    <text evidence="1">Belongs to the AfsR/DnrI/RedD regulatory family.</text>
</comment>
<comment type="caution">
    <text evidence="6">The sequence shown here is derived from an EMBL/GenBank/DDBJ whole genome shotgun (WGS) entry which is preliminary data.</text>
</comment>
<dbReference type="Pfam" id="PF13424">
    <property type="entry name" value="TPR_12"/>
    <property type="match status" value="2"/>
</dbReference>
<dbReference type="GO" id="GO:0000160">
    <property type="term" value="P:phosphorelay signal transduction system"/>
    <property type="evidence" value="ECO:0007669"/>
    <property type="project" value="InterPro"/>
</dbReference>
<dbReference type="Gene3D" id="1.25.40.10">
    <property type="entry name" value="Tetratricopeptide repeat domain"/>
    <property type="match status" value="2"/>
</dbReference>
<dbReference type="SUPFAM" id="SSF81901">
    <property type="entry name" value="HCP-like"/>
    <property type="match status" value="1"/>
</dbReference>
<dbReference type="InterPro" id="IPR036388">
    <property type="entry name" value="WH-like_DNA-bd_sf"/>
</dbReference>
<dbReference type="InterPro" id="IPR019734">
    <property type="entry name" value="TPR_rpt"/>
</dbReference>
<dbReference type="Pfam" id="PF00931">
    <property type="entry name" value="NB-ARC"/>
    <property type="match status" value="1"/>
</dbReference>
<feature type="domain" description="OmpR/PhoB-type" evidence="5">
    <location>
        <begin position="2"/>
        <end position="102"/>
    </location>
</feature>
<dbReference type="Gene3D" id="3.40.50.300">
    <property type="entry name" value="P-loop containing nucleotide triphosphate hydrolases"/>
    <property type="match status" value="1"/>
</dbReference>
<dbReference type="InterPro" id="IPR011990">
    <property type="entry name" value="TPR-like_helical_dom_sf"/>
</dbReference>
<dbReference type="SMART" id="SM00028">
    <property type="entry name" value="TPR"/>
    <property type="match status" value="6"/>
</dbReference>
<dbReference type="GO" id="GO:0043531">
    <property type="term" value="F:ADP binding"/>
    <property type="evidence" value="ECO:0007669"/>
    <property type="project" value="InterPro"/>
</dbReference>
<keyword evidence="7" id="KW-1185">Reference proteome</keyword>
<dbReference type="Gene3D" id="1.10.10.10">
    <property type="entry name" value="Winged helix-like DNA-binding domain superfamily/Winged helix DNA-binding domain"/>
    <property type="match status" value="1"/>
</dbReference>
<dbReference type="SUPFAM" id="SSF52540">
    <property type="entry name" value="P-loop containing nucleoside triphosphate hydrolases"/>
    <property type="match status" value="1"/>
</dbReference>
<accession>A0A7K1UNR6</accession>
<evidence type="ECO:0000259" key="5">
    <source>
        <dbReference type="PROSITE" id="PS51755"/>
    </source>
</evidence>
<evidence type="ECO:0000256" key="3">
    <source>
        <dbReference type="PROSITE-ProRule" id="PRU01091"/>
    </source>
</evidence>
<dbReference type="PRINTS" id="PR00364">
    <property type="entry name" value="DISEASERSIST"/>
</dbReference>
<feature type="region of interest" description="Disordered" evidence="4">
    <location>
        <begin position="248"/>
        <end position="306"/>
    </location>
</feature>
<feature type="DNA-binding region" description="OmpR/PhoB-type" evidence="3">
    <location>
        <begin position="2"/>
        <end position="102"/>
    </location>
</feature>
<evidence type="ECO:0000256" key="4">
    <source>
        <dbReference type="SAM" id="MobiDB-lite"/>
    </source>
</evidence>
<dbReference type="CDD" id="cd15831">
    <property type="entry name" value="BTAD"/>
    <property type="match status" value="1"/>
</dbReference>
<protein>
    <submittedName>
        <fullName evidence="6">Tetratricopeptide repeat protein</fullName>
    </submittedName>
</protein>
<dbReference type="Pfam" id="PF00486">
    <property type="entry name" value="Trans_reg_C"/>
    <property type="match status" value="1"/>
</dbReference>
<dbReference type="SMART" id="SM01043">
    <property type="entry name" value="BTAD"/>
    <property type="match status" value="1"/>
</dbReference>
<evidence type="ECO:0000313" key="6">
    <source>
        <dbReference type="EMBL" id="MVU75983.1"/>
    </source>
</evidence>
<keyword evidence="2 3" id="KW-0238">DNA-binding</keyword>
<dbReference type="InterPro" id="IPR027417">
    <property type="entry name" value="P-loop_NTPase"/>
</dbReference>
<dbReference type="Proteomes" id="UP000466794">
    <property type="component" value="Unassembled WGS sequence"/>
</dbReference>
<name>A0A7K1UNR6_9NOCA</name>
<dbReference type="PANTHER" id="PTHR47691">
    <property type="entry name" value="REGULATOR-RELATED"/>
    <property type="match status" value="1"/>
</dbReference>
<dbReference type="AlphaFoldDB" id="A0A7K1UNR6"/>
<gene>
    <name evidence="6" type="ORF">GPX89_01845</name>
</gene>
<evidence type="ECO:0000256" key="1">
    <source>
        <dbReference type="ARBA" id="ARBA00005820"/>
    </source>
</evidence>
<dbReference type="Pfam" id="PF13374">
    <property type="entry name" value="TPR_10"/>
    <property type="match status" value="1"/>
</dbReference>
<dbReference type="PANTHER" id="PTHR47691:SF3">
    <property type="entry name" value="HTH-TYPE TRANSCRIPTIONAL REGULATOR RV0890C-RELATED"/>
    <property type="match status" value="1"/>
</dbReference>
<dbReference type="Pfam" id="PF03704">
    <property type="entry name" value="BTAD"/>
    <property type="match status" value="1"/>
</dbReference>
<reference evidence="6 7" key="1">
    <citation type="submission" date="2019-12" db="EMBL/GenBank/DDBJ databases">
        <title>Nocardia sp. nov. ET3-3 isolated from soil.</title>
        <authorList>
            <person name="Kanchanasin P."/>
            <person name="Tanasupawat S."/>
            <person name="Yuki M."/>
            <person name="Kudo T."/>
        </authorList>
    </citation>
    <scope>NUCLEOTIDE SEQUENCE [LARGE SCALE GENOMIC DNA]</scope>
    <source>
        <strain evidence="6 7">ET3-3</strain>
    </source>
</reference>
<dbReference type="EMBL" id="WRPP01000001">
    <property type="protein sequence ID" value="MVU75983.1"/>
    <property type="molecule type" value="Genomic_DNA"/>
</dbReference>
<dbReference type="InterPro" id="IPR001867">
    <property type="entry name" value="OmpR/PhoB-type_DNA-bd"/>
</dbReference>
<dbReference type="InterPro" id="IPR016032">
    <property type="entry name" value="Sig_transdc_resp-reg_C-effctor"/>
</dbReference>
<proteinExistence type="inferred from homology"/>
<dbReference type="GO" id="GO:0006355">
    <property type="term" value="P:regulation of DNA-templated transcription"/>
    <property type="evidence" value="ECO:0007669"/>
    <property type="project" value="InterPro"/>
</dbReference>
<sequence length="1010" mass="108516">MEVVMGLAPSVRFTVLGPVEILGPDGSVPTAPRHRAVLAYLLLNAGRVCSAERLIDAVWGMDAPETARSQIHAGIAAIRRALRAAGAPGVVVTRPAGYVALPETGQLDLQVFTDEVAAADGDPRVVIDRLRAALTLWHGDPLADIHADFVPAERARLIERRSVAFDKLMDAELAAGRHEDILDELIAQVGAFPFREKNSAQLVLALHRSGRQTDALVQARRFRTRLAEEQGLDPGRAFTELEQAVLRDDPALRPPTPGPAATPSAATTTVPANAETTSSATAPAAGTSPATGIASTNGTVSANDAPPNFLPYDLPDFSGREAEVALLTAPPERSRPGTVITAIDGMAGAGKTALAVRISHLLAECHPDGQLFVDLQAHTAGAEPVTAEAALATLLHQLGLPYDRIPETSDARGARWRAEMARRKVVVVLDNVRDSEQVRPLLPGSSPSTVILTSRRRLVDLDGARALSVDMLPARDAVELFGRIVGPRAAAEPAAVLDVLRLCGFLPLAVRIAAARLSHRPRWTVGYLADRLRDHRRRLAELTTADRGVAAAFALSYDQLPAEPQRMFRLLGLQPGHDIGPAAAGALAGCPLDDAETALEELLDAHVITQRQPGRYTLHDLLREQARATAAVTEPPEAIDAALHRLLDHYLHTARDAVDLLFPYTSGHRNPLPTSDIEREPLAGPAAAAAWLDAERDNLVAAGCWAERHDSPAHAVGMAATLRPYVDGNGHHGEAQRLHTAALTAAARLGDATARSRALTDLGWTAWRRGDYDTADEWSRQALTATRDAANDYDHARALNTLGNVAWRRRDPRAAREYFEAALDLARADGNRVGEAHVLGNLGPALDHTGDTDLARAHLNRALALHRELGNHRGEALVHTYLGTIDSRHGDHIAARGHHRRAAELYRALGSPTDEAAARNGLGVALCDSGDPAAALAEHRTALELGDQHSHRPEQARAHDRLARALHRLDRRAEAREHAEHALTLYLELDVPEAEDVRTFLTGLSDPVIP</sequence>
<dbReference type="PROSITE" id="PS51755">
    <property type="entry name" value="OMPR_PHOB"/>
    <property type="match status" value="1"/>
</dbReference>
<evidence type="ECO:0000313" key="7">
    <source>
        <dbReference type="Proteomes" id="UP000466794"/>
    </source>
</evidence>
<evidence type="ECO:0000256" key="2">
    <source>
        <dbReference type="ARBA" id="ARBA00023125"/>
    </source>
</evidence>
<dbReference type="SUPFAM" id="SSF46894">
    <property type="entry name" value="C-terminal effector domain of the bipartite response regulators"/>
    <property type="match status" value="1"/>
</dbReference>
<dbReference type="SUPFAM" id="SSF48452">
    <property type="entry name" value="TPR-like"/>
    <property type="match status" value="1"/>
</dbReference>
<dbReference type="GO" id="GO:0003677">
    <property type="term" value="F:DNA binding"/>
    <property type="evidence" value="ECO:0007669"/>
    <property type="project" value="UniProtKB-UniRule"/>
</dbReference>
<organism evidence="6 7">
    <name type="scientific">Nocardia terrae</name>
    <dbReference type="NCBI Taxonomy" id="2675851"/>
    <lineage>
        <taxon>Bacteria</taxon>
        <taxon>Bacillati</taxon>
        <taxon>Actinomycetota</taxon>
        <taxon>Actinomycetes</taxon>
        <taxon>Mycobacteriales</taxon>
        <taxon>Nocardiaceae</taxon>
        <taxon>Nocardia</taxon>
    </lineage>
</organism>